<feature type="compositionally biased region" description="Acidic residues" evidence="1">
    <location>
        <begin position="284"/>
        <end position="301"/>
    </location>
</feature>
<feature type="compositionally biased region" description="Basic and acidic residues" evidence="1">
    <location>
        <begin position="229"/>
        <end position="238"/>
    </location>
</feature>
<accession>A0A4Z1L3G9</accession>
<gene>
    <name evidence="2" type="ORF">BPOR_0039g00270</name>
</gene>
<proteinExistence type="predicted"/>
<dbReference type="AlphaFoldDB" id="A0A4Z1L3G9"/>
<dbReference type="Proteomes" id="UP000297280">
    <property type="component" value="Unassembled WGS sequence"/>
</dbReference>
<feature type="region of interest" description="Disordered" evidence="1">
    <location>
        <begin position="199"/>
        <end position="333"/>
    </location>
</feature>
<feature type="compositionally biased region" description="Basic and acidic residues" evidence="1">
    <location>
        <begin position="274"/>
        <end position="283"/>
    </location>
</feature>
<feature type="compositionally biased region" description="Basic and acidic residues" evidence="1">
    <location>
        <begin position="303"/>
        <end position="333"/>
    </location>
</feature>
<keyword evidence="3" id="KW-1185">Reference proteome</keyword>
<evidence type="ECO:0000313" key="2">
    <source>
        <dbReference type="EMBL" id="TGO91113.1"/>
    </source>
</evidence>
<feature type="compositionally biased region" description="Basic and acidic residues" evidence="1">
    <location>
        <begin position="246"/>
        <end position="258"/>
    </location>
</feature>
<name>A0A4Z1L3G9_9HELO</name>
<protein>
    <submittedName>
        <fullName evidence="2">Uncharacterized protein</fullName>
    </submittedName>
</protein>
<sequence>MILFAKTPKFILIYERFIDNHVVAGSEQHISEDNADKLAAEPKRVQCPNVQILDREHTPRNDSDRRIANYSPTLHDKVSRIVLADVEESKKVVMMAKLSDVGRDTLVKSLQGLEEEMKYYQVDNMSKKDVGQQSREFLEFVKLLSRISSRTNFREIRTASSFFTDEPSNQSTLCVTMGEPAIDTNHALSVVKPFIRTDSTTIDSNSDREPLAIAKPISQTRKSVIKETSVGKKAEKGDKSRRKRILARDKMEKGDVNENKSGSDNGNESIIVVENKRVDKTIDDSEDEDEDEDESESENENESVIKVENENVINDRERQEERSIKIEDDSGKE</sequence>
<reference evidence="2 3" key="1">
    <citation type="submission" date="2017-12" db="EMBL/GenBank/DDBJ databases">
        <title>Comparative genomics of Botrytis spp.</title>
        <authorList>
            <person name="Valero-Jimenez C.A."/>
            <person name="Tapia P."/>
            <person name="Veloso J."/>
            <person name="Silva-Moreno E."/>
            <person name="Staats M."/>
            <person name="Valdes J.H."/>
            <person name="Van Kan J.A.L."/>
        </authorList>
    </citation>
    <scope>NUCLEOTIDE SEQUENCE [LARGE SCALE GENOMIC DNA]</scope>
    <source>
        <strain evidence="2 3">MUCL3349</strain>
    </source>
</reference>
<evidence type="ECO:0000256" key="1">
    <source>
        <dbReference type="SAM" id="MobiDB-lite"/>
    </source>
</evidence>
<feature type="compositionally biased region" description="Polar residues" evidence="1">
    <location>
        <begin position="259"/>
        <end position="268"/>
    </location>
</feature>
<dbReference type="EMBL" id="PQXO01000039">
    <property type="protein sequence ID" value="TGO91113.1"/>
    <property type="molecule type" value="Genomic_DNA"/>
</dbReference>
<organism evidence="2 3">
    <name type="scientific">Botrytis porri</name>
    <dbReference type="NCBI Taxonomy" id="87229"/>
    <lineage>
        <taxon>Eukaryota</taxon>
        <taxon>Fungi</taxon>
        <taxon>Dikarya</taxon>
        <taxon>Ascomycota</taxon>
        <taxon>Pezizomycotina</taxon>
        <taxon>Leotiomycetes</taxon>
        <taxon>Helotiales</taxon>
        <taxon>Sclerotiniaceae</taxon>
        <taxon>Botrytis</taxon>
    </lineage>
</organism>
<evidence type="ECO:0000313" key="3">
    <source>
        <dbReference type="Proteomes" id="UP000297280"/>
    </source>
</evidence>
<comment type="caution">
    <text evidence="2">The sequence shown here is derived from an EMBL/GenBank/DDBJ whole genome shotgun (WGS) entry which is preliminary data.</text>
</comment>